<gene>
    <name evidence="2" type="ORF">GBAR_LOCUS8794</name>
</gene>
<feature type="non-terminal residue" evidence="2">
    <location>
        <position position="1"/>
    </location>
</feature>
<evidence type="ECO:0000313" key="2">
    <source>
        <dbReference type="EMBL" id="CAI8013982.1"/>
    </source>
</evidence>
<reference evidence="2" key="1">
    <citation type="submission" date="2023-03" db="EMBL/GenBank/DDBJ databases">
        <authorList>
            <person name="Steffen K."/>
            <person name="Cardenas P."/>
        </authorList>
    </citation>
    <scope>NUCLEOTIDE SEQUENCE</scope>
</reference>
<keyword evidence="3" id="KW-1185">Reference proteome</keyword>
<organism evidence="2 3">
    <name type="scientific">Geodia barretti</name>
    <name type="common">Barrett's horny sponge</name>
    <dbReference type="NCBI Taxonomy" id="519541"/>
    <lineage>
        <taxon>Eukaryota</taxon>
        <taxon>Metazoa</taxon>
        <taxon>Porifera</taxon>
        <taxon>Demospongiae</taxon>
        <taxon>Heteroscleromorpha</taxon>
        <taxon>Tetractinellida</taxon>
        <taxon>Astrophorina</taxon>
        <taxon>Geodiidae</taxon>
        <taxon>Geodia</taxon>
    </lineage>
</organism>
<evidence type="ECO:0000256" key="1">
    <source>
        <dbReference type="SAM" id="MobiDB-lite"/>
    </source>
</evidence>
<proteinExistence type="predicted"/>
<accession>A0AA35RPP3</accession>
<protein>
    <submittedName>
        <fullName evidence="2">Uncharacterized protein</fullName>
    </submittedName>
</protein>
<name>A0AA35RPP3_GEOBA</name>
<dbReference type="EMBL" id="CASHTH010001320">
    <property type="protein sequence ID" value="CAI8013982.1"/>
    <property type="molecule type" value="Genomic_DNA"/>
</dbReference>
<dbReference type="Proteomes" id="UP001174909">
    <property type="component" value="Unassembled WGS sequence"/>
</dbReference>
<evidence type="ECO:0000313" key="3">
    <source>
        <dbReference type="Proteomes" id="UP001174909"/>
    </source>
</evidence>
<sequence>TQRRLCTRHRLHHVLLRVVCLPTQPSQPAESALSAEWHTCVCKATSVLRGIYTLRHASLDAAHGMKRKHRSMPLSTPFSRPHTAAGHAAKTSQGRKLCRYALIYHQHVSI</sequence>
<dbReference type="AlphaFoldDB" id="A0AA35RPP3"/>
<comment type="caution">
    <text evidence="2">The sequence shown here is derived from an EMBL/GenBank/DDBJ whole genome shotgun (WGS) entry which is preliminary data.</text>
</comment>
<feature type="region of interest" description="Disordered" evidence="1">
    <location>
        <begin position="63"/>
        <end position="89"/>
    </location>
</feature>